<dbReference type="InterPro" id="IPR011701">
    <property type="entry name" value="MFS"/>
</dbReference>
<evidence type="ECO:0000256" key="3">
    <source>
        <dbReference type="ARBA" id="ARBA00022692"/>
    </source>
</evidence>
<name>A0A1Y4DQM9_9BACT</name>
<evidence type="ECO:0000313" key="8">
    <source>
        <dbReference type="Proteomes" id="UP000196368"/>
    </source>
</evidence>
<reference evidence="8" key="1">
    <citation type="submission" date="2017-04" db="EMBL/GenBank/DDBJ databases">
        <title>Function of individual gut microbiota members based on whole genome sequencing of pure cultures obtained from chicken caecum.</title>
        <authorList>
            <person name="Medvecky M."/>
            <person name="Cejkova D."/>
            <person name="Polansky O."/>
            <person name="Karasova D."/>
            <person name="Kubasova T."/>
            <person name="Cizek A."/>
            <person name="Rychlik I."/>
        </authorList>
    </citation>
    <scope>NUCLEOTIDE SEQUENCE [LARGE SCALE GENOMIC DNA]</scope>
    <source>
        <strain evidence="8">An273</strain>
    </source>
</reference>
<proteinExistence type="predicted"/>
<dbReference type="InterPro" id="IPR004752">
    <property type="entry name" value="AmpG_permease/AT-1"/>
</dbReference>
<evidence type="ECO:0000256" key="6">
    <source>
        <dbReference type="SAM" id="Phobius"/>
    </source>
</evidence>
<dbReference type="EMBL" id="NFJD01000001">
    <property type="protein sequence ID" value="OUO57681.1"/>
    <property type="molecule type" value="Genomic_DNA"/>
</dbReference>
<dbReference type="InterPro" id="IPR036259">
    <property type="entry name" value="MFS_trans_sf"/>
</dbReference>
<dbReference type="PANTHER" id="PTHR12778">
    <property type="entry name" value="SOLUTE CARRIER FAMILY 33 ACETYL-COA TRANSPORTER -RELATED"/>
    <property type="match status" value="1"/>
</dbReference>
<comment type="caution">
    <text evidence="7">The sequence shown here is derived from an EMBL/GenBank/DDBJ whole genome shotgun (WGS) entry which is preliminary data.</text>
</comment>
<keyword evidence="8" id="KW-1185">Reference proteome</keyword>
<dbReference type="PANTHER" id="PTHR12778:SF10">
    <property type="entry name" value="MAJOR FACILITATOR SUPERFAMILY DOMAIN-CONTAINING PROTEIN 3"/>
    <property type="match status" value="1"/>
</dbReference>
<dbReference type="GO" id="GO:0022857">
    <property type="term" value="F:transmembrane transporter activity"/>
    <property type="evidence" value="ECO:0007669"/>
    <property type="project" value="InterPro"/>
</dbReference>
<gene>
    <name evidence="7" type="ORF">B5F75_02590</name>
</gene>
<feature type="transmembrane region" description="Helical" evidence="6">
    <location>
        <begin position="404"/>
        <end position="424"/>
    </location>
</feature>
<comment type="subcellular location">
    <subcellularLocation>
        <location evidence="1">Membrane</location>
        <topology evidence="1">Multi-pass membrane protein</topology>
    </subcellularLocation>
</comment>
<keyword evidence="5 6" id="KW-0472">Membrane</keyword>
<evidence type="ECO:0000256" key="1">
    <source>
        <dbReference type="ARBA" id="ARBA00004141"/>
    </source>
</evidence>
<evidence type="ECO:0000256" key="2">
    <source>
        <dbReference type="ARBA" id="ARBA00022448"/>
    </source>
</evidence>
<protein>
    <recommendedName>
        <fullName evidence="9">MFS transporter</fullName>
    </recommendedName>
</protein>
<feature type="transmembrane region" description="Helical" evidence="6">
    <location>
        <begin position="312"/>
        <end position="332"/>
    </location>
</feature>
<dbReference type="RefSeq" id="WP_087287480.1">
    <property type="nucleotide sequence ID" value="NZ_NFJD01000001.1"/>
</dbReference>
<feature type="transmembrane region" description="Helical" evidence="6">
    <location>
        <begin position="12"/>
        <end position="35"/>
    </location>
</feature>
<feature type="transmembrane region" description="Helical" evidence="6">
    <location>
        <begin position="186"/>
        <end position="205"/>
    </location>
</feature>
<dbReference type="GO" id="GO:0016020">
    <property type="term" value="C:membrane"/>
    <property type="evidence" value="ECO:0007669"/>
    <property type="project" value="UniProtKB-SubCell"/>
</dbReference>
<dbReference type="SUPFAM" id="SSF103473">
    <property type="entry name" value="MFS general substrate transporter"/>
    <property type="match status" value="1"/>
</dbReference>
<feature type="transmembrane region" description="Helical" evidence="6">
    <location>
        <begin position="338"/>
        <end position="363"/>
    </location>
</feature>
<dbReference type="Proteomes" id="UP000196368">
    <property type="component" value="Unassembled WGS sequence"/>
</dbReference>
<dbReference type="Gene3D" id="1.20.1250.20">
    <property type="entry name" value="MFS general substrate transporter like domains"/>
    <property type="match status" value="2"/>
</dbReference>
<organism evidence="7 8">
    <name type="scientific">Candidatus Avelusimicrobium gallicola</name>
    <dbReference type="NCBI Taxonomy" id="2562704"/>
    <lineage>
        <taxon>Bacteria</taxon>
        <taxon>Pseudomonadati</taxon>
        <taxon>Elusimicrobiota</taxon>
        <taxon>Elusimicrobia</taxon>
        <taxon>Elusimicrobiales</taxon>
        <taxon>Elusimicrobiaceae</taxon>
        <taxon>Candidatus Avelusimicrobium</taxon>
    </lineage>
</organism>
<keyword evidence="4 6" id="KW-1133">Transmembrane helix</keyword>
<feature type="transmembrane region" description="Helical" evidence="6">
    <location>
        <begin position="41"/>
        <end position="59"/>
    </location>
</feature>
<feature type="transmembrane region" description="Helical" evidence="6">
    <location>
        <begin position="240"/>
        <end position="266"/>
    </location>
</feature>
<keyword evidence="3 6" id="KW-0812">Transmembrane</keyword>
<evidence type="ECO:0000256" key="5">
    <source>
        <dbReference type="ARBA" id="ARBA00023136"/>
    </source>
</evidence>
<evidence type="ECO:0000256" key="4">
    <source>
        <dbReference type="ARBA" id="ARBA00022989"/>
    </source>
</evidence>
<dbReference type="AlphaFoldDB" id="A0A1Y4DQM9"/>
<dbReference type="OrthoDB" id="9787815at2"/>
<dbReference type="Pfam" id="PF07690">
    <property type="entry name" value="MFS_1"/>
    <property type="match status" value="1"/>
</dbReference>
<evidence type="ECO:0000313" key="7">
    <source>
        <dbReference type="EMBL" id="OUO57681.1"/>
    </source>
</evidence>
<accession>A0A1Y4DQM9</accession>
<feature type="transmembrane region" description="Helical" evidence="6">
    <location>
        <begin position="104"/>
        <end position="124"/>
    </location>
</feature>
<feature type="transmembrane region" description="Helical" evidence="6">
    <location>
        <begin position="286"/>
        <end position="305"/>
    </location>
</feature>
<feature type="transmembrane region" description="Helical" evidence="6">
    <location>
        <begin position="71"/>
        <end position="92"/>
    </location>
</feature>
<feature type="transmembrane region" description="Helical" evidence="6">
    <location>
        <begin position="375"/>
        <end position="398"/>
    </location>
</feature>
<feature type="transmembrane region" description="Helical" evidence="6">
    <location>
        <begin position="150"/>
        <end position="174"/>
    </location>
</feature>
<keyword evidence="2" id="KW-0813">Transport</keyword>
<evidence type="ECO:0008006" key="9">
    <source>
        <dbReference type="Google" id="ProtNLM"/>
    </source>
</evidence>
<sequence>MTKNPWYYIPSLYLAEGFPYIIINTVSTVLYADLGFSNEKIAFWTGWLYLPWILKMFWSPWIDARSTKRRWLLGAQTALAGVFLLLAALTAWEAFSFAAHQGSLTFFYLSLFGLLAGAFASATLDIATDGYYLLALTPVQQSQFVGIRTIFYRLAMILGSGLLVAGVGALSQAGAAGQQPLVPWPFNWALLFLFLAALFAAAAGWHRFILPKPAEDRPVHAARGNAWGDSFKTYFTQKNILYILAFILLYRLGDAFLEKIVPLFLLKPQAEGALGLSVQTYGLIKGTLGLGAVVVGNLAGGWLLGKYGFKKCIWPFAVILILPNFFYAYMAWAHPSTGLITVLITLEHLGNGLALMAFTVFIMYISQGAYKTSHYAISTGIMALGMMLPSMASGWLQARLGYTGFFWLASLVSLVTVAVVPLSFKIKSIEETEASFRTHKHSLEDAQ</sequence>